<dbReference type="SMART" id="SM00364">
    <property type="entry name" value="LRR_BAC"/>
    <property type="match status" value="5"/>
</dbReference>
<dbReference type="InterPro" id="IPR050216">
    <property type="entry name" value="LRR_domain-containing"/>
</dbReference>
<accession>A0A0Q5VKK2</accession>
<dbReference type="InterPro" id="IPR001611">
    <property type="entry name" value="Leu-rich_rpt"/>
</dbReference>
<dbReference type="GO" id="GO:0005737">
    <property type="term" value="C:cytoplasm"/>
    <property type="evidence" value="ECO:0007669"/>
    <property type="project" value="TreeGrafter"/>
</dbReference>
<dbReference type="PANTHER" id="PTHR48051">
    <property type="match status" value="1"/>
</dbReference>
<dbReference type="Gene3D" id="1.10.418.10">
    <property type="entry name" value="Calponin-like domain"/>
    <property type="match status" value="1"/>
</dbReference>
<dbReference type="Pfam" id="PF13855">
    <property type="entry name" value="LRR_8"/>
    <property type="match status" value="1"/>
</dbReference>
<feature type="region of interest" description="Disordered" evidence="3">
    <location>
        <begin position="30"/>
        <end position="57"/>
    </location>
</feature>
<feature type="compositionally biased region" description="Gly residues" evidence="3">
    <location>
        <begin position="34"/>
        <end position="48"/>
    </location>
</feature>
<evidence type="ECO:0000256" key="1">
    <source>
        <dbReference type="ARBA" id="ARBA00022614"/>
    </source>
</evidence>
<dbReference type="CDD" id="cd21205">
    <property type="entry name" value="CH_LRCH"/>
    <property type="match status" value="1"/>
</dbReference>
<dbReference type="AlphaFoldDB" id="A0A0Q5VKK2"/>
<feature type="compositionally biased region" description="Polar residues" evidence="3">
    <location>
        <begin position="514"/>
        <end position="536"/>
    </location>
</feature>
<dbReference type="InterPro" id="IPR032675">
    <property type="entry name" value="LRR_dom_sf"/>
</dbReference>
<feature type="domain" description="Cyclic nucleotide-binding" evidence="5">
    <location>
        <begin position="74"/>
        <end position="118"/>
    </location>
</feature>
<dbReference type="EMBL" id="CH954179">
    <property type="protein sequence ID" value="KQS61975.1"/>
    <property type="molecule type" value="Genomic_DNA"/>
</dbReference>
<evidence type="ECO:0000256" key="2">
    <source>
        <dbReference type="ARBA" id="ARBA00022737"/>
    </source>
</evidence>
<dbReference type="SMART" id="SM00033">
    <property type="entry name" value="CH"/>
    <property type="match status" value="1"/>
</dbReference>
<dbReference type="SMART" id="SM00369">
    <property type="entry name" value="LRR_TYP"/>
    <property type="match status" value="6"/>
</dbReference>
<dbReference type="Proteomes" id="UP000008711">
    <property type="component" value="Unassembled WGS sequence"/>
</dbReference>
<dbReference type="OrthoDB" id="6149831at2759"/>
<feature type="region of interest" description="Disordered" evidence="3">
    <location>
        <begin position="787"/>
        <end position="813"/>
    </location>
</feature>
<reference evidence="6 7" key="1">
    <citation type="journal article" date="2007" name="Nature">
        <title>Evolution of genes and genomes on the Drosophila phylogeny.</title>
        <authorList>
            <consortium name="Drosophila 12 Genomes Consortium"/>
            <person name="Clark A.G."/>
            <person name="Eisen M.B."/>
            <person name="Smith D.R."/>
            <person name="Bergman C.M."/>
            <person name="Oliver B."/>
            <person name="Markow T.A."/>
            <person name="Kaufman T.C."/>
            <person name="Kellis M."/>
            <person name="Gelbart W."/>
            <person name="Iyer V.N."/>
            <person name="Pollard D.A."/>
            <person name="Sackton T.B."/>
            <person name="Larracuente A.M."/>
            <person name="Singh N.D."/>
            <person name="Abad J.P."/>
            <person name="Abt D.N."/>
            <person name="Adryan B."/>
            <person name="Aguade M."/>
            <person name="Akashi H."/>
            <person name="Anderson W.W."/>
            <person name="Aquadro C.F."/>
            <person name="Ardell D.H."/>
            <person name="Arguello R."/>
            <person name="Artieri C.G."/>
            <person name="Barbash D.A."/>
            <person name="Barker D."/>
            <person name="Barsanti P."/>
            <person name="Batterham P."/>
            <person name="Batzoglou S."/>
            <person name="Begun D."/>
            <person name="Bhutkar A."/>
            <person name="Blanco E."/>
            <person name="Bosak S.A."/>
            <person name="Bradley R.K."/>
            <person name="Brand A.D."/>
            <person name="Brent M.R."/>
            <person name="Brooks A.N."/>
            <person name="Brown R.H."/>
            <person name="Butlin R.K."/>
            <person name="Caggese C."/>
            <person name="Calvi B.R."/>
            <person name="Bernardo de Carvalho A."/>
            <person name="Caspi A."/>
            <person name="Castrezana S."/>
            <person name="Celniker S.E."/>
            <person name="Chang J.L."/>
            <person name="Chapple C."/>
            <person name="Chatterji S."/>
            <person name="Chinwalla A."/>
            <person name="Civetta A."/>
            <person name="Clifton S.W."/>
            <person name="Comeron J.M."/>
            <person name="Costello J.C."/>
            <person name="Coyne J.A."/>
            <person name="Daub J."/>
            <person name="David R.G."/>
            <person name="Delcher A.L."/>
            <person name="Delehaunty K."/>
            <person name="Do C.B."/>
            <person name="Ebling H."/>
            <person name="Edwards K."/>
            <person name="Eickbush T."/>
            <person name="Evans J.D."/>
            <person name="Filipski A."/>
            <person name="Findeiss S."/>
            <person name="Freyhult E."/>
            <person name="Fulton L."/>
            <person name="Fulton R."/>
            <person name="Garcia A.C."/>
            <person name="Gardiner A."/>
            <person name="Garfield D.A."/>
            <person name="Garvin B.E."/>
            <person name="Gibson G."/>
            <person name="Gilbert D."/>
            <person name="Gnerre S."/>
            <person name="Godfrey J."/>
            <person name="Good R."/>
            <person name="Gotea V."/>
            <person name="Gravely B."/>
            <person name="Greenberg A.J."/>
            <person name="Griffiths-Jones S."/>
            <person name="Gross S."/>
            <person name="Guigo R."/>
            <person name="Gustafson E.A."/>
            <person name="Haerty W."/>
            <person name="Hahn M.W."/>
            <person name="Halligan D.L."/>
            <person name="Halpern A.L."/>
            <person name="Halter G.M."/>
            <person name="Han M.V."/>
            <person name="Heger A."/>
            <person name="Hillier L."/>
            <person name="Hinrichs A.S."/>
            <person name="Holmes I."/>
            <person name="Hoskins R.A."/>
            <person name="Hubisz M.J."/>
            <person name="Hultmark D."/>
            <person name="Huntley M.A."/>
            <person name="Jaffe D.B."/>
            <person name="Jagadeeshan S."/>
            <person name="Jeck W.R."/>
            <person name="Johnson J."/>
            <person name="Jones C.D."/>
            <person name="Jordan W.C."/>
            <person name="Karpen G.H."/>
            <person name="Kataoka E."/>
            <person name="Keightley P.D."/>
            <person name="Kheradpour P."/>
            <person name="Kirkness E.F."/>
            <person name="Koerich L.B."/>
            <person name="Kristiansen K."/>
            <person name="Kudrna D."/>
            <person name="Kulathinal R.J."/>
            <person name="Kumar S."/>
            <person name="Kwok R."/>
            <person name="Lander E."/>
            <person name="Langley C.H."/>
            <person name="Lapoint R."/>
            <person name="Lazzaro B.P."/>
            <person name="Lee S.J."/>
            <person name="Levesque L."/>
            <person name="Li R."/>
            <person name="Lin C.F."/>
            <person name="Lin M.F."/>
            <person name="Lindblad-Toh K."/>
            <person name="Llopart A."/>
            <person name="Long M."/>
            <person name="Low L."/>
            <person name="Lozovsky E."/>
            <person name="Lu J."/>
            <person name="Luo M."/>
            <person name="Machado C.A."/>
            <person name="Makalowski W."/>
            <person name="Marzo M."/>
            <person name="Matsuda M."/>
            <person name="Matzkin L."/>
            <person name="McAllister B."/>
            <person name="McBride C.S."/>
            <person name="McKernan B."/>
            <person name="McKernan K."/>
            <person name="Mendez-Lago M."/>
            <person name="Minx P."/>
            <person name="Mollenhauer M.U."/>
            <person name="Montooth K."/>
            <person name="Mount S.M."/>
            <person name="Mu X."/>
            <person name="Myers E."/>
            <person name="Negre B."/>
            <person name="Newfeld S."/>
            <person name="Nielsen R."/>
            <person name="Noor M.A."/>
            <person name="O'Grady P."/>
            <person name="Pachter L."/>
            <person name="Papaceit M."/>
            <person name="Parisi M.J."/>
            <person name="Parisi M."/>
            <person name="Parts L."/>
            <person name="Pedersen J.S."/>
            <person name="Pesole G."/>
            <person name="Phillippy A.M."/>
            <person name="Ponting C.P."/>
            <person name="Pop M."/>
            <person name="Porcelli D."/>
            <person name="Powell J.R."/>
            <person name="Prohaska S."/>
            <person name="Pruitt K."/>
            <person name="Puig M."/>
            <person name="Quesneville H."/>
            <person name="Ram K.R."/>
            <person name="Rand D."/>
            <person name="Rasmussen M.D."/>
            <person name="Reed L.K."/>
            <person name="Reenan R."/>
            <person name="Reily A."/>
            <person name="Remington K.A."/>
            <person name="Rieger T.T."/>
            <person name="Ritchie M.G."/>
            <person name="Robin C."/>
            <person name="Rogers Y.H."/>
            <person name="Rohde C."/>
            <person name="Rozas J."/>
            <person name="Rubenfield M.J."/>
            <person name="Ruiz A."/>
            <person name="Russo S."/>
            <person name="Salzberg S.L."/>
            <person name="Sanchez-Gracia A."/>
            <person name="Saranga D.J."/>
            <person name="Sato H."/>
            <person name="Schaeffer S.W."/>
            <person name="Schatz M.C."/>
            <person name="Schlenke T."/>
            <person name="Schwartz R."/>
            <person name="Segarra C."/>
            <person name="Singh R.S."/>
            <person name="Sirot L."/>
            <person name="Sirota M."/>
            <person name="Sisneros N.B."/>
            <person name="Smith C.D."/>
            <person name="Smith T.F."/>
            <person name="Spieth J."/>
            <person name="Stage D.E."/>
            <person name="Stark A."/>
            <person name="Stephan W."/>
            <person name="Strausberg R.L."/>
            <person name="Strempel S."/>
            <person name="Sturgill D."/>
            <person name="Sutton G."/>
            <person name="Sutton G.G."/>
            <person name="Tao W."/>
            <person name="Teichmann S."/>
            <person name="Tobari Y.N."/>
            <person name="Tomimura Y."/>
            <person name="Tsolas J.M."/>
            <person name="Valente V.L."/>
            <person name="Venter E."/>
            <person name="Venter J.C."/>
            <person name="Vicario S."/>
            <person name="Vieira F.G."/>
            <person name="Vilella A.J."/>
            <person name="Villasante A."/>
            <person name="Walenz B."/>
            <person name="Wang J."/>
            <person name="Wasserman M."/>
            <person name="Watts T."/>
            <person name="Wilson D."/>
            <person name="Wilson R.K."/>
            <person name="Wing R.A."/>
            <person name="Wolfner M.F."/>
            <person name="Wong A."/>
            <person name="Wong G.K."/>
            <person name="Wu C.I."/>
            <person name="Wu G."/>
            <person name="Yamamoto D."/>
            <person name="Yang H.P."/>
            <person name="Yang S.P."/>
            <person name="Yorke J.A."/>
            <person name="Yoshida K."/>
            <person name="Zdobnov E."/>
            <person name="Zhang P."/>
            <person name="Zhang Y."/>
            <person name="Zimin A.V."/>
            <person name="Baldwin J."/>
            <person name="Abdouelleil A."/>
            <person name="Abdulkadir J."/>
            <person name="Abebe A."/>
            <person name="Abera B."/>
            <person name="Abreu J."/>
            <person name="Acer S.C."/>
            <person name="Aftuck L."/>
            <person name="Alexander A."/>
            <person name="An P."/>
            <person name="Anderson E."/>
            <person name="Anderson S."/>
            <person name="Arachi H."/>
            <person name="Azer M."/>
            <person name="Bachantsang P."/>
            <person name="Barry A."/>
            <person name="Bayul T."/>
            <person name="Berlin A."/>
            <person name="Bessette D."/>
            <person name="Bloom T."/>
            <person name="Blye J."/>
            <person name="Boguslavskiy L."/>
            <person name="Bonnet C."/>
            <person name="Boukhgalter B."/>
            <person name="Bourzgui I."/>
            <person name="Brown A."/>
            <person name="Cahill P."/>
            <person name="Channer S."/>
            <person name="Cheshatsang Y."/>
            <person name="Chuda L."/>
            <person name="Citroen M."/>
            <person name="Collymore A."/>
            <person name="Cooke P."/>
            <person name="Costello M."/>
            <person name="D'Aco K."/>
            <person name="Daza R."/>
            <person name="De Haan G."/>
            <person name="DeGray S."/>
            <person name="DeMaso C."/>
            <person name="Dhargay N."/>
            <person name="Dooley K."/>
            <person name="Dooley E."/>
            <person name="Doricent M."/>
            <person name="Dorje P."/>
            <person name="Dorjee K."/>
            <person name="Dupes A."/>
            <person name="Elong R."/>
            <person name="Falk J."/>
            <person name="Farina A."/>
            <person name="Faro S."/>
            <person name="Ferguson D."/>
            <person name="Fisher S."/>
            <person name="Foley C.D."/>
            <person name="Franke A."/>
            <person name="Friedrich D."/>
            <person name="Gadbois L."/>
            <person name="Gearin G."/>
            <person name="Gearin C.R."/>
            <person name="Giannoukos G."/>
            <person name="Goode T."/>
            <person name="Graham J."/>
            <person name="Grandbois E."/>
            <person name="Grewal S."/>
            <person name="Gyaltsen K."/>
            <person name="Hafez N."/>
            <person name="Hagos B."/>
            <person name="Hall J."/>
            <person name="Henson C."/>
            <person name="Hollinger A."/>
            <person name="Honan T."/>
            <person name="Huard M.D."/>
            <person name="Hughes L."/>
            <person name="Hurhula B."/>
            <person name="Husby M.E."/>
            <person name="Kamat A."/>
            <person name="Kanga B."/>
            <person name="Kashin S."/>
            <person name="Khazanovich D."/>
            <person name="Kisner P."/>
            <person name="Lance K."/>
            <person name="Lara M."/>
            <person name="Lee W."/>
            <person name="Lennon N."/>
            <person name="Letendre F."/>
            <person name="LeVine R."/>
            <person name="Lipovsky A."/>
            <person name="Liu X."/>
            <person name="Liu J."/>
            <person name="Liu S."/>
            <person name="Lokyitsang T."/>
            <person name="Lokyitsang Y."/>
            <person name="Lubonja R."/>
            <person name="Lui A."/>
            <person name="MacDonald P."/>
            <person name="Magnisalis V."/>
            <person name="Maru K."/>
            <person name="Matthews C."/>
            <person name="McCusker W."/>
            <person name="McDonough S."/>
            <person name="Mehta T."/>
            <person name="Meldrim J."/>
            <person name="Meneus L."/>
            <person name="Mihai O."/>
            <person name="Mihalev A."/>
            <person name="Mihova T."/>
            <person name="Mittelman R."/>
            <person name="Mlenga V."/>
            <person name="Montmayeur A."/>
            <person name="Mulrain L."/>
            <person name="Navidi A."/>
            <person name="Naylor J."/>
            <person name="Negash T."/>
            <person name="Nguyen T."/>
            <person name="Nguyen N."/>
            <person name="Nicol R."/>
            <person name="Norbu C."/>
            <person name="Norbu N."/>
            <person name="Novod N."/>
            <person name="O'Neill B."/>
            <person name="Osman S."/>
            <person name="Markiewicz E."/>
            <person name="Oyono O.L."/>
            <person name="Patti C."/>
            <person name="Phunkhang P."/>
            <person name="Pierre F."/>
            <person name="Priest M."/>
            <person name="Raghuraman S."/>
            <person name="Rege F."/>
            <person name="Reyes R."/>
            <person name="Rise C."/>
            <person name="Rogov P."/>
            <person name="Ross K."/>
            <person name="Ryan E."/>
            <person name="Settipalli S."/>
            <person name="Shea T."/>
            <person name="Sherpa N."/>
            <person name="Shi L."/>
            <person name="Shih D."/>
            <person name="Sparrow T."/>
            <person name="Spaulding J."/>
            <person name="Stalker J."/>
            <person name="Stange-Thomann N."/>
            <person name="Stavropoulos S."/>
            <person name="Stone C."/>
            <person name="Strader C."/>
            <person name="Tesfaye S."/>
            <person name="Thomson T."/>
            <person name="Thoulutsang Y."/>
            <person name="Thoulutsang D."/>
            <person name="Topham K."/>
            <person name="Topping I."/>
            <person name="Tsamla T."/>
            <person name="Vassiliev H."/>
            <person name="Vo A."/>
            <person name="Wangchuk T."/>
            <person name="Wangdi T."/>
            <person name="Weiand M."/>
            <person name="Wilkinson J."/>
            <person name="Wilson A."/>
            <person name="Yadav S."/>
            <person name="Young G."/>
            <person name="Yu Q."/>
            <person name="Zembek L."/>
            <person name="Zhong D."/>
            <person name="Zimmer A."/>
            <person name="Zwirko Z."/>
            <person name="Jaffe D.B."/>
            <person name="Alvarez P."/>
            <person name="Brockman W."/>
            <person name="Butler J."/>
            <person name="Chin C."/>
            <person name="Gnerre S."/>
            <person name="Grabherr M."/>
            <person name="Kleber M."/>
            <person name="Mauceli E."/>
            <person name="MacCallum I."/>
        </authorList>
    </citation>
    <scope>NUCLEOTIDE SEQUENCE [LARGE SCALE GENOMIC DNA]</scope>
    <source>
        <strain evidence="6 7">TSC#14021-0224.01</strain>
    </source>
</reference>
<dbReference type="PANTHER" id="PTHR48051:SF21">
    <property type="entry name" value="CALPONIN-HOMOLOGY (CH) DOMAIN-CONTAINING PROTEIN"/>
    <property type="match status" value="1"/>
</dbReference>
<dbReference type="PROSITE" id="PS50021">
    <property type="entry name" value="CH"/>
    <property type="match status" value="1"/>
</dbReference>
<feature type="compositionally biased region" description="Polar residues" evidence="3">
    <location>
        <begin position="792"/>
        <end position="813"/>
    </location>
</feature>
<feature type="compositionally biased region" description="Polar residues" evidence="3">
    <location>
        <begin position="323"/>
        <end position="340"/>
    </location>
</feature>
<feature type="region of interest" description="Disordered" evidence="3">
    <location>
        <begin position="494"/>
        <end position="554"/>
    </location>
</feature>
<evidence type="ECO:0000259" key="5">
    <source>
        <dbReference type="PROSITE" id="PS50042"/>
    </source>
</evidence>
<dbReference type="InterPro" id="IPR001715">
    <property type="entry name" value="CH_dom"/>
</dbReference>
<evidence type="ECO:0000256" key="3">
    <source>
        <dbReference type="SAM" id="MobiDB-lite"/>
    </source>
</evidence>
<dbReference type="InterPro" id="IPR036872">
    <property type="entry name" value="CH_dom_sf"/>
</dbReference>
<keyword evidence="7" id="KW-1185">Reference proteome</keyword>
<dbReference type="PROSITE" id="PS50042">
    <property type="entry name" value="CNMP_BINDING_3"/>
    <property type="match status" value="1"/>
</dbReference>
<feature type="compositionally biased region" description="Basic and acidic residues" evidence="3">
    <location>
        <begin position="355"/>
        <end position="372"/>
    </location>
</feature>
<dbReference type="FunFam" id="1.10.418.10:FF:000081">
    <property type="entry name" value="Leucine-rich-repeats and calponin homology domain protein, isoform C"/>
    <property type="match status" value="1"/>
</dbReference>
<dbReference type="Pfam" id="PF00307">
    <property type="entry name" value="CH"/>
    <property type="match status" value="1"/>
</dbReference>
<dbReference type="FunFam" id="3.80.10.10:FF:000510">
    <property type="entry name" value="Leucine-rich-repeats and calponin homology domain protein, isoform B"/>
    <property type="match status" value="1"/>
</dbReference>
<keyword evidence="1" id="KW-0433">Leucine-rich repeat</keyword>
<dbReference type="SUPFAM" id="SSF47576">
    <property type="entry name" value="Calponin-homology domain, CH-domain"/>
    <property type="match status" value="1"/>
</dbReference>
<dbReference type="Gene3D" id="3.80.10.10">
    <property type="entry name" value="Ribonuclease Inhibitor"/>
    <property type="match status" value="1"/>
</dbReference>
<name>A0A0Q5VKK2_DROER</name>
<dbReference type="InterPro" id="IPR003591">
    <property type="entry name" value="Leu-rich_rpt_typical-subtyp"/>
</dbReference>
<evidence type="ECO:0000313" key="6">
    <source>
        <dbReference type="EMBL" id="KQS61975.1"/>
    </source>
</evidence>
<dbReference type="InterPro" id="IPR000595">
    <property type="entry name" value="cNMP-bd_dom"/>
</dbReference>
<feature type="domain" description="Calponin-homology (CH)" evidence="4">
    <location>
        <begin position="666"/>
        <end position="780"/>
    </location>
</feature>
<evidence type="ECO:0000259" key="4">
    <source>
        <dbReference type="PROSITE" id="PS50021"/>
    </source>
</evidence>
<gene>
    <name evidence="6" type="primary">Dere\GG21751</name>
    <name evidence="6" type="synonym">dere_GLEANR_6538</name>
    <name evidence="6" type="synonym">GG21751</name>
    <name evidence="6" type="ORF">Dere_GG21751</name>
</gene>
<keyword evidence="2" id="KW-0677">Repeat</keyword>
<evidence type="ECO:0000313" key="7">
    <source>
        <dbReference type="Proteomes" id="UP000008711"/>
    </source>
</evidence>
<feature type="region of interest" description="Disordered" evidence="3">
    <location>
        <begin position="299"/>
        <end position="375"/>
    </location>
</feature>
<organism evidence="6 7">
    <name type="scientific">Drosophila erecta</name>
    <name type="common">Fruit fly</name>
    <dbReference type="NCBI Taxonomy" id="7220"/>
    <lineage>
        <taxon>Eukaryota</taxon>
        <taxon>Metazoa</taxon>
        <taxon>Ecdysozoa</taxon>
        <taxon>Arthropoda</taxon>
        <taxon>Hexapoda</taxon>
        <taxon>Insecta</taxon>
        <taxon>Pterygota</taxon>
        <taxon>Neoptera</taxon>
        <taxon>Endopterygota</taxon>
        <taxon>Diptera</taxon>
        <taxon>Brachycera</taxon>
        <taxon>Muscomorpha</taxon>
        <taxon>Ephydroidea</taxon>
        <taxon>Drosophilidae</taxon>
        <taxon>Drosophila</taxon>
        <taxon>Sophophora</taxon>
    </lineage>
</organism>
<sequence length="813" mass="87137">MAATVYQRLHSVAVGVGSAAGSAIGSGSASFPGSGSGAGSGSGSGIGNSGNTSSSTSSALLSHSQLTRSLERILEEAHFSGELILTNRKLKDFPRTGTKYSLTDTVIADLSRNRFAELPEEVTTFAFLETLLLYHNTIRSIPESVKQLSSLTYLDLRSNQLSSLPREICFLPLQVLLVSNNRLSSLPDELGRLDQTLTDLDASYNQLANLPARLGELRSLRSLSLRSNHLLYLPRELTCLSLISLDVSNNKIASLPLEIRHMSTLVELQLENNPLTSPPASLCMRGLVHVFKFLETQATKDEKGSRSGGNYDGYTTLRRAPRHNSSGNVLEASTTGSTNNQRRHQVDSGYNTSDGLDKRWSHDAPTKSKTDSPLHCVSNSAAATLPRTLPSAVHSQADLMDASLTSSTSTIVDESLTLSPTASPCKLSYAHSNSSSNGSSPDQDDDIMLDHQERTVHHANGKSGKALGNIQTYKEYKEALKQQRNQEISVYKQKHPNANHSPNDDEDLSPSPPAISNGSSSNTLPKSIMKQNSNQIGHNGNGNGSANGNGVDDVVIPKKPIQKVIPSRITEIKPASTSGIPSANSSDCLGYVKPQSPMKNGTSKFNTSNGGGVPPTVGIASSTTIKSPVSSTTKLGTVKTHRSVTWNHDIPAEKLSFTMRREFDRQREETELMSQLRTIIETRLKMTLPVDIASALTDGVILCHLANYVRPRSVASIHVPSPGVNKLTMARCRRNVDNFLEACRRIGVDENLICCAADVLEGKGAVQVAITVGELFRLHGNGGCGSGNSSGAATPTKSPTRTTRATMSPTPLA</sequence>
<proteinExistence type="predicted"/>
<protein>
    <submittedName>
        <fullName evidence="6">Uncharacterized protein, isoform B</fullName>
    </submittedName>
</protein>
<dbReference type="PROSITE" id="PS51450">
    <property type="entry name" value="LRR"/>
    <property type="match status" value="3"/>
</dbReference>
<reference evidence="6 7" key="2">
    <citation type="journal article" date="2008" name="Bioinformatics">
        <title>Assembly reconciliation.</title>
        <authorList>
            <person name="Zimin A.V."/>
            <person name="Smith D.R."/>
            <person name="Sutton G."/>
            <person name="Yorke J.A."/>
        </authorList>
    </citation>
    <scope>NUCLEOTIDE SEQUENCE [LARGE SCALE GENOMIC DNA]</scope>
    <source>
        <strain evidence="6 7">TSC#14021-0224.01</strain>
    </source>
</reference>
<feature type="region of interest" description="Disordered" evidence="3">
    <location>
        <begin position="427"/>
        <end position="446"/>
    </location>
</feature>
<dbReference type="SUPFAM" id="SSF52058">
    <property type="entry name" value="L domain-like"/>
    <property type="match status" value="1"/>
</dbReference>